<organism evidence="2 3">
    <name type="scientific">Turicibacter bilis</name>
    <dbReference type="NCBI Taxonomy" id="2735723"/>
    <lineage>
        <taxon>Bacteria</taxon>
        <taxon>Bacillati</taxon>
        <taxon>Bacillota</taxon>
        <taxon>Erysipelotrichia</taxon>
        <taxon>Erysipelotrichales</taxon>
        <taxon>Turicibacteraceae</taxon>
        <taxon>Turicibacter</taxon>
    </lineage>
</organism>
<dbReference type="RefSeq" id="WP_212724304.1">
    <property type="nucleotide sequence ID" value="NZ_CP071250.1"/>
</dbReference>
<dbReference type="SMART" id="SM00481">
    <property type="entry name" value="POLIIIAc"/>
    <property type="match status" value="1"/>
</dbReference>
<protein>
    <submittedName>
        <fullName evidence="2">CehA/McbA family metallohydrolase</fullName>
    </submittedName>
</protein>
<evidence type="ECO:0000313" key="2">
    <source>
        <dbReference type="EMBL" id="UUF07559.1"/>
    </source>
</evidence>
<dbReference type="AlphaFoldDB" id="A0A9Q9FHU8"/>
<feature type="domain" description="Polymerase/histidinol phosphatase N-terminal" evidence="1">
    <location>
        <begin position="134"/>
        <end position="200"/>
    </location>
</feature>
<dbReference type="GO" id="GO:0004534">
    <property type="term" value="F:5'-3' RNA exonuclease activity"/>
    <property type="evidence" value="ECO:0007669"/>
    <property type="project" value="TreeGrafter"/>
</dbReference>
<dbReference type="CDD" id="cd07432">
    <property type="entry name" value="PHP_HisPPase"/>
    <property type="match status" value="1"/>
</dbReference>
<dbReference type="InterPro" id="IPR008969">
    <property type="entry name" value="CarboxyPept-like_regulatory"/>
</dbReference>
<name>A0A9Q9FHU8_9FIRM</name>
<dbReference type="PANTHER" id="PTHR42924">
    <property type="entry name" value="EXONUCLEASE"/>
    <property type="match status" value="1"/>
</dbReference>
<dbReference type="InterPro" id="IPR003141">
    <property type="entry name" value="Pol/His_phosphatase_N"/>
</dbReference>
<dbReference type="InterPro" id="IPR016195">
    <property type="entry name" value="Pol/histidinol_Pase-like"/>
</dbReference>
<dbReference type="InterPro" id="IPR052018">
    <property type="entry name" value="PHP_domain"/>
</dbReference>
<dbReference type="NCBIfam" id="NF038032">
    <property type="entry name" value="CehA_McbA_metalo"/>
    <property type="match status" value="1"/>
</dbReference>
<sequence length="458" mass="51231">MRRWIHSLMMLYSILGLCQLQPLIQESEQLASQWVEIVQGEVKGSIVGEDGKPVIAQLRFFDSDGALIKRIQTDIDGNFEILLDEGHYNLEVSKGYEYEMKQLPIEVKKENPLNLKSISLTRLMDWTAKSYLCGDLHQHSQFSDDGLNTVEEVLIANLANGLDFGAMADHNTVDGNDEWLSLSQKLSYLAIPAQEITTNQGHYLALNTSNLIDVTALTSEDEIDQMIDETHHQGGMIQINHPGRNFSFWNVGGQFDAIEIWNGQAMPPIPNLNDIDEEFAYNQISKQKWFDLLSEGVKITALGNSDNHDISSESITAPISENEQFNEWIAQGLYNGNPRNYVKVEEESVEGILKGIKDGHVFITNGPLMDVTLNEATFGDRVVSTNEAEISYLIASNQGSLEALNVIADGQVIETIPLAEDVPTLGTINLNLSNYQWVVFEVISKSYEYAISNPIYLK</sequence>
<dbReference type="Proteomes" id="UP001058072">
    <property type="component" value="Chromosome"/>
</dbReference>
<dbReference type="SUPFAM" id="SSF49464">
    <property type="entry name" value="Carboxypeptidase regulatory domain-like"/>
    <property type="match status" value="1"/>
</dbReference>
<dbReference type="PANTHER" id="PTHR42924:SF3">
    <property type="entry name" value="POLYMERASE_HISTIDINOL PHOSPHATASE N-TERMINAL DOMAIN-CONTAINING PROTEIN"/>
    <property type="match status" value="1"/>
</dbReference>
<reference evidence="2" key="1">
    <citation type="submission" date="2021-03" db="EMBL/GenBank/DDBJ databases">
        <title>Comparative Genomics and Metabolomics in the genus Turicibacter.</title>
        <authorList>
            <person name="Maki J."/>
            <person name="Looft T."/>
        </authorList>
    </citation>
    <scope>NUCLEOTIDE SEQUENCE</scope>
    <source>
        <strain evidence="2">ISU324</strain>
    </source>
</reference>
<dbReference type="EMBL" id="CP071250">
    <property type="protein sequence ID" value="UUF07559.1"/>
    <property type="molecule type" value="Genomic_DNA"/>
</dbReference>
<dbReference type="Gene3D" id="3.20.20.140">
    <property type="entry name" value="Metal-dependent hydrolases"/>
    <property type="match status" value="1"/>
</dbReference>
<evidence type="ECO:0000313" key="3">
    <source>
        <dbReference type="Proteomes" id="UP001058072"/>
    </source>
</evidence>
<dbReference type="GO" id="GO:0035312">
    <property type="term" value="F:5'-3' DNA exonuclease activity"/>
    <property type="evidence" value="ECO:0007669"/>
    <property type="project" value="TreeGrafter"/>
</dbReference>
<dbReference type="SUPFAM" id="SSF89550">
    <property type="entry name" value="PHP domain-like"/>
    <property type="match status" value="1"/>
</dbReference>
<evidence type="ECO:0000259" key="1">
    <source>
        <dbReference type="SMART" id="SM00481"/>
    </source>
</evidence>
<accession>A0A9Q9FHU8</accession>
<gene>
    <name evidence="2" type="ORF">J0J70_07925</name>
</gene>
<proteinExistence type="predicted"/>